<sequence>MFLSSLNSCMLSSNEIREATGHSVFFWYLDIDILNKKYGGVMNCLNKLSEYPGVCSVDILPIEGCFIGKFDDLMNILMQYVYGVI</sequence>
<protein>
    <submittedName>
        <fullName evidence="1">Uncharacterized protein</fullName>
    </submittedName>
</protein>
<organism evidence="1">
    <name type="scientific">viral metagenome</name>
    <dbReference type="NCBI Taxonomy" id="1070528"/>
    <lineage>
        <taxon>unclassified sequences</taxon>
        <taxon>metagenomes</taxon>
        <taxon>organismal metagenomes</taxon>
    </lineage>
</organism>
<evidence type="ECO:0000313" key="1">
    <source>
        <dbReference type="EMBL" id="QHT93965.1"/>
    </source>
</evidence>
<proteinExistence type="predicted"/>
<reference evidence="1" key="1">
    <citation type="journal article" date="2020" name="Nature">
        <title>Giant virus diversity and host interactions through global metagenomics.</title>
        <authorList>
            <person name="Schulz F."/>
            <person name="Roux S."/>
            <person name="Paez-Espino D."/>
            <person name="Jungbluth S."/>
            <person name="Walsh D.A."/>
            <person name="Denef V.J."/>
            <person name="McMahon K.D."/>
            <person name="Konstantinidis K.T."/>
            <person name="Eloe-Fadrosh E.A."/>
            <person name="Kyrpides N.C."/>
            <person name="Woyke T."/>
        </authorList>
    </citation>
    <scope>NUCLEOTIDE SEQUENCE</scope>
    <source>
        <strain evidence="1">GVMAG-M-3300024258-14</strain>
    </source>
</reference>
<dbReference type="EMBL" id="MN740212">
    <property type="protein sequence ID" value="QHT93965.1"/>
    <property type="molecule type" value="Genomic_DNA"/>
</dbReference>
<dbReference type="AlphaFoldDB" id="A0A6C0IN87"/>
<name>A0A6C0IN87_9ZZZZ</name>
<accession>A0A6C0IN87</accession>